<organism evidence="13 14">
    <name type="scientific">Gordonia araii NBRC 100433</name>
    <dbReference type="NCBI Taxonomy" id="1073574"/>
    <lineage>
        <taxon>Bacteria</taxon>
        <taxon>Bacillati</taxon>
        <taxon>Actinomycetota</taxon>
        <taxon>Actinomycetes</taxon>
        <taxon>Mycobacteriales</taxon>
        <taxon>Gordoniaceae</taxon>
        <taxon>Gordonia</taxon>
    </lineage>
</organism>
<protein>
    <recommendedName>
        <fullName evidence="5 10">Phosphoenolpyruvate carboxylase</fullName>
        <shortName evidence="10">PEPC</shortName>
        <shortName evidence="10">PEPCase</shortName>
        <ecNumber evidence="4 10">4.1.1.31</ecNumber>
    </recommendedName>
</protein>
<evidence type="ECO:0000256" key="5">
    <source>
        <dbReference type="ARBA" id="ARBA00022419"/>
    </source>
</evidence>
<evidence type="ECO:0000256" key="3">
    <source>
        <dbReference type="ARBA" id="ARBA00008346"/>
    </source>
</evidence>
<evidence type="ECO:0000256" key="7">
    <source>
        <dbReference type="ARBA" id="ARBA00023239"/>
    </source>
</evidence>
<keyword evidence="8 10" id="KW-0120">Carbon dioxide fixation</keyword>
<dbReference type="Pfam" id="PF00311">
    <property type="entry name" value="PEPcase"/>
    <property type="match status" value="1"/>
</dbReference>
<evidence type="ECO:0000256" key="12">
    <source>
        <dbReference type="PROSITE-ProRule" id="PRU10112"/>
    </source>
</evidence>
<dbReference type="GO" id="GO:0000287">
    <property type="term" value="F:magnesium ion binding"/>
    <property type="evidence" value="ECO:0007669"/>
    <property type="project" value="UniProtKB-UniRule"/>
</dbReference>
<dbReference type="GO" id="GO:0015977">
    <property type="term" value="P:carbon fixation"/>
    <property type="evidence" value="ECO:0007669"/>
    <property type="project" value="UniProtKB-UniRule"/>
</dbReference>
<evidence type="ECO:0000313" key="13">
    <source>
        <dbReference type="EMBL" id="GAB11030.1"/>
    </source>
</evidence>
<keyword evidence="14" id="KW-1185">Reference proteome</keyword>
<dbReference type="Gene3D" id="1.20.1440.90">
    <property type="entry name" value="Phosphoenolpyruvate/pyruvate domain"/>
    <property type="match status" value="1"/>
</dbReference>
<feature type="active site" evidence="10 11">
    <location>
        <position position="173"/>
    </location>
</feature>
<dbReference type="InterPro" id="IPR022805">
    <property type="entry name" value="PEP_COase_bac/pln-type"/>
</dbReference>
<keyword evidence="7 10" id="KW-0456">Lyase</keyword>
<dbReference type="PROSITE" id="PS00393">
    <property type="entry name" value="PEPCASE_2"/>
    <property type="match status" value="1"/>
</dbReference>
<evidence type="ECO:0000313" key="14">
    <source>
        <dbReference type="Proteomes" id="UP000035088"/>
    </source>
</evidence>
<evidence type="ECO:0000256" key="11">
    <source>
        <dbReference type="PROSITE-ProRule" id="PRU10111"/>
    </source>
</evidence>
<comment type="similarity">
    <text evidence="3 10">Belongs to the PEPCase type 1 family.</text>
</comment>
<keyword evidence="6 10" id="KW-0460">Magnesium</keyword>
<dbReference type="GO" id="GO:0008964">
    <property type="term" value="F:phosphoenolpyruvate carboxylase activity"/>
    <property type="evidence" value="ECO:0007669"/>
    <property type="project" value="UniProtKB-UniRule"/>
</dbReference>
<dbReference type="AlphaFoldDB" id="G7H5A5"/>
<evidence type="ECO:0000256" key="9">
    <source>
        <dbReference type="ARBA" id="ARBA00048995"/>
    </source>
</evidence>
<dbReference type="Proteomes" id="UP000035088">
    <property type="component" value="Unassembled WGS sequence"/>
</dbReference>
<keyword evidence="13" id="KW-0670">Pyruvate</keyword>
<comment type="cofactor">
    <cofactor evidence="1 10">
        <name>Mg(2+)</name>
        <dbReference type="ChEBI" id="CHEBI:18420"/>
    </cofactor>
</comment>
<dbReference type="HAMAP" id="MF_00595">
    <property type="entry name" value="PEPcase_type1"/>
    <property type="match status" value="1"/>
</dbReference>
<gene>
    <name evidence="10 13" type="primary">ppc</name>
    <name evidence="13" type="ORF">GOARA_064_00320</name>
</gene>
<proteinExistence type="inferred from homology"/>
<dbReference type="PROSITE" id="PS00781">
    <property type="entry name" value="PEPCASE_1"/>
    <property type="match status" value="1"/>
</dbReference>
<comment type="subunit">
    <text evidence="10">Homotetramer.</text>
</comment>
<dbReference type="GO" id="GO:0005829">
    <property type="term" value="C:cytosol"/>
    <property type="evidence" value="ECO:0007669"/>
    <property type="project" value="TreeGrafter"/>
</dbReference>
<dbReference type="EC" id="4.1.1.31" evidence="4 10"/>
<dbReference type="PANTHER" id="PTHR30523:SF6">
    <property type="entry name" value="PHOSPHOENOLPYRUVATE CARBOXYLASE"/>
    <property type="match status" value="1"/>
</dbReference>
<reference evidence="13 14" key="1">
    <citation type="submission" date="2011-11" db="EMBL/GenBank/DDBJ databases">
        <title>Whole genome shotgun sequence of Gordonia araii NBRC 100433.</title>
        <authorList>
            <person name="Yoshida Y."/>
            <person name="Hosoyama A."/>
            <person name="Tsuchikane K."/>
            <person name="Katsumata H."/>
            <person name="Yamazaki S."/>
            <person name="Fujita N."/>
        </authorList>
    </citation>
    <scope>NUCLEOTIDE SEQUENCE [LARGE SCALE GENOMIC DNA]</scope>
    <source>
        <strain evidence="13 14">NBRC 100433</strain>
    </source>
</reference>
<dbReference type="GO" id="GO:0006107">
    <property type="term" value="P:oxaloacetate metabolic process"/>
    <property type="evidence" value="ECO:0007669"/>
    <property type="project" value="UniProtKB-UniRule"/>
</dbReference>
<evidence type="ECO:0000256" key="10">
    <source>
        <dbReference type="HAMAP-Rule" id="MF_00595"/>
    </source>
</evidence>
<dbReference type="InterPro" id="IPR033129">
    <property type="entry name" value="PEPCASE_His_AS"/>
</dbReference>
<dbReference type="RefSeq" id="WP_007323105.1">
    <property type="nucleotide sequence ID" value="NZ_BAEE01000064.1"/>
</dbReference>
<evidence type="ECO:0000256" key="8">
    <source>
        <dbReference type="ARBA" id="ARBA00023300"/>
    </source>
</evidence>
<dbReference type="GO" id="GO:0006099">
    <property type="term" value="P:tricarboxylic acid cycle"/>
    <property type="evidence" value="ECO:0007669"/>
    <property type="project" value="InterPro"/>
</dbReference>
<name>G7H5A5_9ACTN</name>
<evidence type="ECO:0000256" key="1">
    <source>
        <dbReference type="ARBA" id="ARBA00001946"/>
    </source>
</evidence>
<feature type="active site" evidence="10 12">
    <location>
        <position position="617"/>
    </location>
</feature>
<dbReference type="STRING" id="1073574.GOARA_064_00320"/>
<dbReference type="PANTHER" id="PTHR30523">
    <property type="entry name" value="PHOSPHOENOLPYRUVATE CARBOXYLASE"/>
    <property type="match status" value="1"/>
</dbReference>
<dbReference type="InterPro" id="IPR018129">
    <property type="entry name" value="PEP_COase_Lys_AS"/>
</dbReference>
<dbReference type="InterPro" id="IPR021135">
    <property type="entry name" value="PEP_COase"/>
</dbReference>
<sequence length="958" mass="104459">MGDPASGPAVPVHSAQWRPSGTIVSHLEVDKTDRALTEPLREDIRLLGGMLGDIIREHSGTSTFNLVEGSRQAAFDIRENEIDRDDLVERFVPEPATELLPVARAFSLFALLANLAEDLHRERRRAIHLRAGDTPQNSSLAATYAKLGAAGLSDEQVGEKLADATVVPVITAHPTETRRRTIFEAQNRITELMRLRRRTELTPAEEAASLEGIRRQILTMWQTALIRLERLTIVDEIAAGLRYYDATFFEVVPRINTETRAALCSAYPAAGLERAPMVRMGSWIGGDRDGNPFVTGEVVGIATSSAARLAFAHHLEQLEILARELSMSARLVTVPDALSALASAQPGEAASPDEPFRGALQTIRARLSATALSRLGSSASALSHLVGVDSSGRAAAAPYADKDELRADLDVLDEALRENADQTIADDRLLRVRESALTFGFNLSGLDMRQNSEVHETVVAELLAWAGVHDDYLSLSEPERVDLLVAELQSRRPLTGADAALSDLAVKELAIVHAAAKAVATFGPEAVPNYVISMCTSVSDMLEAMILLKEAGLYDAGAAGEGARSRLRVVPLFETIEDLQQGARTILDALDVPLYRQVVQAQQNTQEVMLGYSDSNKDGGYLAANWALYRAELDLVDAAKRAGIRLRLFHGRGGTVGRGGGPSYEAILAQPPGAVQGSLRITEQGEIIAAKYAEPVSAHRNLETILAATIESSLLDVEGLGDESERAYAILDDLAARGRRAYSELVHETDGFVEYFTTSTPLSEIGELNIGSRPASRKQTQQISDLRAIPWVLSWSQSRVMLPGWYGTGSAFAEWIGDDDGSAERLATLRDYNDRWPFFASVMSNMAQVLAKSDMGVAHRYSQLVPDEQLRERVFGKIVAEHELTIAMHAAITGNDDLLADNPALKRSVYNRYPYLEPLNLLQVELLRRYRAGDDSREVRRGILITMNGLATALRNSG</sequence>
<dbReference type="PRINTS" id="PR00150">
    <property type="entry name" value="PEPCARBXLASE"/>
</dbReference>
<dbReference type="NCBIfam" id="NF000584">
    <property type="entry name" value="PRK00009.1"/>
    <property type="match status" value="1"/>
</dbReference>
<accession>G7H5A5</accession>
<evidence type="ECO:0000256" key="4">
    <source>
        <dbReference type="ARBA" id="ARBA00012305"/>
    </source>
</evidence>
<evidence type="ECO:0000256" key="2">
    <source>
        <dbReference type="ARBA" id="ARBA00003670"/>
    </source>
</evidence>
<dbReference type="SUPFAM" id="SSF51621">
    <property type="entry name" value="Phosphoenolpyruvate/pyruvate domain"/>
    <property type="match status" value="1"/>
</dbReference>
<dbReference type="InterPro" id="IPR015813">
    <property type="entry name" value="Pyrv/PenolPyrv_kinase-like_dom"/>
</dbReference>
<comment type="catalytic activity">
    <reaction evidence="9 10">
        <text>oxaloacetate + phosphate = phosphoenolpyruvate + hydrogencarbonate</text>
        <dbReference type="Rhea" id="RHEA:28370"/>
        <dbReference type="ChEBI" id="CHEBI:16452"/>
        <dbReference type="ChEBI" id="CHEBI:17544"/>
        <dbReference type="ChEBI" id="CHEBI:43474"/>
        <dbReference type="ChEBI" id="CHEBI:58702"/>
        <dbReference type="EC" id="4.1.1.31"/>
    </reaction>
</comment>
<dbReference type="EMBL" id="BAEE01000064">
    <property type="protein sequence ID" value="GAB11030.1"/>
    <property type="molecule type" value="Genomic_DNA"/>
</dbReference>
<evidence type="ECO:0000256" key="6">
    <source>
        <dbReference type="ARBA" id="ARBA00022842"/>
    </source>
</evidence>
<comment type="caution">
    <text evidence="13">The sequence shown here is derived from an EMBL/GenBank/DDBJ whole genome shotgun (WGS) entry which is preliminary data.</text>
</comment>
<dbReference type="OrthoDB" id="9768133at2"/>
<comment type="function">
    <text evidence="2 10">Forms oxaloacetate, a four-carbon dicarboxylic acid source for the tricarboxylic acid cycle.</text>
</comment>